<dbReference type="CDD" id="cd02511">
    <property type="entry name" value="Beta4Glucosyltransferase"/>
    <property type="match status" value="1"/>
</dbReference>
<proteinExistence type="predicted"/>
<dbReference type="Gene3D" id="3.90.550.10">
    <property type="entry name" value="Spore Coat Polysaccharide Biosynthesis Protein SpsA, Chain A"/>
    <property type="match status" value="1"/>
</dbReference>
<reference evidence="2 3" key="1">
    <citation type="journal article" date="2016" name="Nat. Commun.">
        <title>Thousands of microbial genomes shed light on interconnected biogeochemical processes in an aquifer system.</title>
        <authorList>
            <person name="Anantharaman K."/>
            <person name="Brown C.T."/>
            <person name="Hug L.A."/>
            <person name="Sharon I."/>
            <person name="Castelle C.J."/>
            <person name="Probst A.J."/>
            <person name="Thomas B.C."/>
            <person name="Singh A."/>
            <person name="Wilkins M.J."/>
            <person name="Karaoz U."/>
            <person name="Brodie E.L."/>
            <person name="Williams K.H."/>
            <person name="Hubbard S.S."/>
            <person name="Banfield J.F."/>
        </authorList>
    </citation>
    <scope>NUCLEOTIDE SEQUENCE [LARGE SCALE GENOMIC DNA]</scope>
</reference>
<evidence type="ECO:0000259" key="1">
    <source>
        <dbReference type="Pfam" id="PF00535"/>
    </source>
</evidence>
<dbReference type="PANTHER" id="PTHR43630">
    <property type="entry name" value="POLY-BETA-1,6-N-ACETYL-D-GLUCOSAMINE SYNTHASE"/>
    <property type="match status" value="1"/>
</dbReference>
<protein>
    <recommendedName>
        <fullName evidence="1">Glycosyltransferase 2-like domain-containing protein</fullName>
    </recommendedName>
</protein>
<dbReference type="AlphaFoldDB" id="A0A1G1VT71"/>
<dbReference type="Proteomes" id="UP000179233">
    <property type="component" value="Unassembled WGS sequence"/>
</dbReference>
<dbReference type="Pfam" id="PF00535">
    <property type="entry name" value="Glycos_transf_2"/>
    <property type="match status" value="1"/>
</dbReference>
<sequence>MKLSVVISAYNEERMIEDCLKSARFADEIILVDNQSTDKTTEIAKRYTNKIFFRTNNPLMLNLNKNFGFTKATGDWILSLDADERVSKELKEEINNIIHQSSAISHQQSGYLIPRKNIIFGKWIQHGLWYPDDQLRLLRKGKGKFPGKHNHELVEVQGEVGKLENHIIHFNYQSIDQYLKKIQAYYSDNEVKVFLDSGKTIHWYDAIRMPASDFLTNFFAREGYKDGLHGLVLALLQAFYTLAVFAKVWEKQGFWEYDSKGFLEETRTELSAKGVELAYWIEKQGKIKATLAKRLVRKLKAKLNS</sequence>
<feature type="domain" description="Glycosyltransferase 2-like" evidence="1">
    <location>
        <begin position="4"/>
        <end position="100"/>
    </location>
</feature>
<name>A0A1G1VT71_9BACT</name>
<accession>A0A1G1VT71</accession>
<dbReference type="PANTHER" id="PTHR43630:SF2">
    <property type="entry name" value="GLYCOSYLTRANSFERASE"/>
    <property type="match status" value="1"/>
</dbReference>
<dbReference type="SUPFAM" id="SSF53448">
    <property type="entry name" value="Nucleotide-diphospho-sugar transferases"/>
    <property type="match status" value="1"/>
</dbReference>
<dbReference type="InterPro" id="IPR001173">
    <property type="entry name" value="Glyco_trans_2-like"/>
</dbReference>
<evidence type="ECO:0000313" key="3">
    <source>
        <dbReference type="Proteomes" id="UP000179233"/>
    </source>
</evidence>
<dbReference type="InterPro" id="IPR029044">
    <property type="entry name" value="Nucleotide-diphossugar_trans"/>
</dbReference>
<comment type="caution">
    <text evidence="2">The sequence shown here is derived from an EMBL/GenBank/DDBJ whole genome shotgun (WGS) entry which is preliminary data.</text>
</comment>
<organism evidence="2 3">
    <name type="scientific">Candidatus Chisholmbacteria bacterium RIFCSPHIGHO2_01_FULL_52_32</name>
    <dbReference type="NCBI Taxonomy" id="1797591"/>
    <lineage>
        <taxon>Bacteria</taxon>
        <taxon>Candidatus Chisholmiibacteriota</taxon>
    </lineage>
</organism>
<gene>
    <name evidence="2" type="ORF">A2786_03615</name>
</gene>
<evidence type="ECO:0000313" key="2">
    <source>
        <dbReference type="EMBL" id="OGY18560.1"/>
    </source>
</evidence>
<dbReference type="EMBL" id="MHCJ01000003">
    <property type="protein sequence ID" value="OGY18560.1"/>
    <property type="molecule type" value="Genomic_DNA"/>
</dbReference>